<sequence length="119" mass="13485">MITLKIKRVGTISMAIVLIGFGVILFVSQFSMLSAIEIAIKLWPSILIIIGAEILYYAGMQRKSTENVIIKYDLFSILVVTVILIVNIGLYGLMETGVLDYFKLVVNNETIRYERNMDY</sequence>
<keyword evidence="4" id="KW-1185">Reference proteome</keyword>
<keyword evidence="1" id="KW-0472">Membrane</keyword>
<accession>A0A974GVP5</accession>
<dbReference type="Proteomes" id="UP000611629">
    <property type="component" value="Unassembled WGS sequence"/>
</dbReference>
<evidence type="ECO:0000313" key="3">
    <source>
        <dbReference type="EMBL" id="NYB73584.1"/>
    </source>
</evidence>
<evidence type="ECO:0000259" key="2">
    <source>
        <dbReference type="Pfam" id="PF18917"/>
    </source>
</evidence>
<feature type="transmembrane region" description="Helical" evidence="1">
    <location>
        <begin position="42"/>
        <end position="60"/>
    </location>
</feature>
<protein>
    <recommendedName>
        <fullName evidence="2">LiaI-LiaF-like transmembrane region domain-containing protein</fullName>
    </recommendedName>
</protein>
<reference evidence="3" key="1">
    <citation type="submission" date="2020-07" db="EMBL/GenBank/DDBJ databases">
        <title>Genomic analysis of a strain of Sedimentibacter Hydroxybenzoicus DSM7310.</title>
        <authorList>
            <person name="Ma S."/>
        </authorList>
    </citation>
    <scope>NUCLEOTIDE SEQUENCE</scope>
    <source>
        <strain evidence="3">DSM 7310</strain>
    </source>
</reference>
<feature type="domain" description="LiaI-LiaF-like transmembrane region" evidence="2">
    <location>
        <begin position="14"/>
        <end position="55"/>
    </location>
</feature>
<dbReference type="AlphaFoldDB" id="A0A974GVP5"/>
<proteinExistence type="predicted"/>
<organism evidence="3 4">
    <name type="scientific">Sedimentibacter hydroxybenzoicus DSM 7310</name>
    <dbReference type="NCBI Taxonomy" id="1123245"/>
    <lineage>
        <taxon>Bacteria</taxon>
        <taxon>Bacillati</taxon>
        <taxon>Bacillota</taxon>
        <taxon>Tissierellia</taxon>
        <taxon>Sedimentibacter</taxon>
    </lineage>
</organism>
<dbReference type="InterPro" id="IPR043726">
    <property type="entry name" value="LiaI-LiaF-like_TM1"/>
</dbReference>
<name>A0A974GVP5_SEDHY</name>
<feature type="transmembrane region" description="Helical" evidence="1">
    <location>
        <begin position="12"/>
        <end position="36"/>
    </location>
</feature>
<feature type="transmembrane region" description="Helical" evidence="1">
    <location>
        <begin position="72"/>
        <end position="94"/>
    </location>
</feature>
<keyword evidence="1" id="KW-0812">Transmembrane</keyword>
<gene>
    <name evidence="3" type="ORF">HZF24_05460</name>
</gene>
<dbReference type="EMBL" id="JACBNQ010000003">
    <property type="protein sequence ID" value="NYB73584.1"/>
    <property type="molecule type" value="Genomic_DNA"/>
</dbReference>
<evidence type="ECO:0000313" key="4">
    <source>
        <dbReference type="Proteomes" id="UP000611629"/>
    </source>
</evidence>
<evidence type="ECO:0000256" key="1">
    <source>
        <dbReference type="SAM" id="Phobius"/>
    </source>
</evidence>
<comment type="caution">
    <text evidence="3">The sequence shown here is derived from an EMBL/GenBank/DDBJ whole genome shotgun (WGS) entry which is preliminary data.</text>
</comment>
<keyword evidence="1" id="KW-1133">Transmembrane helix</keyword>
<dbReference type="Pfam" id="PF18917">
    <property type="entry name" value="LiaI-LiaF-like_TM1"/>
    <property type="match status" value="1"/>
</dbReference>
<dbReference type="RefSeq" id="WP_179237271.1">
    <property type="nucleotide sequence ID" value="NZ_JACBNQ010000003.1"/>
</dbReference>